<keyword evidence="1" id="KW-0812">Transmembrane</keyword>
<evidence type="ECO:0000313" key="2">
    <source>
        <dbReference type="EMBL" id="GAI83394.1"/>
    </source>
</evidence>
<sequence>EERKIQVDDKDFLETIAGSIMQAREYFNASKVASLHTSPLLLYYGVSNLMLGISSLMIGSSLTIEKHGMRLELNKESSGRIADIEIRPFGSGTGALSQFCKVFYKGTVLPCGDKWTILEILGSIPELKPDFENCYPDAQSYTIPVQIVRRENDYLERINPINIEKFENRTRVFAEIENFRSCYLPPETSLQEKYIILRRKIGGRKIGVYSVSGQKFLQISHVKGNHRITLPTIIYMYMGLFAFGYLSRYHPERWSPFVRSDSTGEKQLIEKFIDTSRRYLPNLALNHLHQKRIRFVNNAQGA</sequence>
<feature type="transmembrane region" description="Helical" evidence="1">
    <location>
        <begin position="41"/>
        <end position="64"/>
    </location>
</feature>
<feature type="non-terminal residue" evidence="2">
    <location>
        <position position="1"/>
    </location>
</feature>
<accession>X1TTN3</accession>
<keyword evidence="1" id="KW-0472">Membrane</keyword>
<dbReference type="AlphaFoldDB" id="X1TTN3"/>
<reference evidence="2" key="1">
    <citation type="journal article" date="2014" name="Front. Microbiol.">
        <title>High frequency of phylogenetically diverse reductive dehalogenase-homologous genes in deep subseafloor sedimentary metagenomes.</title>
        <authorList>
            <person name="Kawai M."/>
            <person name="Futagami T."/>
            <person name="Toyoda A."/>
            <person name="Takaki Y."/>
            <person name="Nishi S."/>
            <person name="Hori S."/>
            <person name="Arai W."/>
            <person name="Tsubouchi T."/>
            <person name="Morono Y."/>
            <person name="Uchiyama I."/>
            <person name="Ito T."/>
            <person name="Fujiyama A."/>
            <person name="Inagaki F."/>
            <person name="Takami H."/>
        </authorList>
    </citation>
    <scope>NUCLEOTIDE SEQUENCE</scope>
    <source>
        <strain evidence="2">Expedition CK06-06</strain>
    </source>
</reference>
<protein>
    <submittedName>
        <fullName evidence="2">Uncharacterized protein</fullName>
    </submittedName>
</protein>
<dbReference type="InterPro" id="IPR026988">
    <property type="entry name" value="YaaC-like"/>
</dbReference>
<dbReference type="Pfam" id="PF14175">
    <property type="entry name" value="YaaC"/>
    <property type="match status" value="1"/>
</dbReference>
<name>X1TTN3_9ZZZZ</name>
<feature type="non-terminal residue" evidence="2">
    <location>
        <position position="302"/>
    </location>
</feature>
<evidence type="ECO:0000256" key="1">
    <source>
        <dbReference type="SAM" id="Phobius"/>
    </source>
</evidence>
<gene>
    <name evidence="2" type="ORF">S12H4_19368</name>
</gene>
<keyword evidence="1" id="KW-1133">Transmembrane helix</keyword>
<proteinExistence type="predicted"/>
<comment type="caution">
    <text evidence="2">The sequence shown here is derived from an EMBL/GenBank/DDBJ whole genome shotgun (WGS) entry which is preliminary data.</text>
</comment>
<dbReference type="EMBL" id="BARW01009679">
    <property type="protein sequence ID" value="GAI83394.1"/>
    <property type="molecule type" value="Genomic_DNA"/>
</dbReference>
<organism evidence="2">
    <name type="scientific">marine sediment metagenome</name>
    <dbReference type="NCBI Taxonomy" id="412755"/>
    <lineage>
        <taxon>unclassified sequences</taxon>
        <taxon>metagenomes</taxon>
        <taxon>ecological metagenomes</taxon>
    </lineage>
</organism>